<feature type="transmembrane region" description="Helical" evidence="6">
    <location>
        <begin position="102"/>
        <end position="123"/>
    </location>
</feature>
<evidence type="ECO:0000256" key="3">
    <source>
        <dbReference type="ARBA" id="ARBA00022692"/>
    </source>
</evidence>
<protein>
    <recommendedName>
        <fullName evidence="7">G-protein coupled receptors family 1 profile domain-containing protein</fullName>
    </recommendedName>
</protein>
<dbReference type="PRINTS" id="PR00237">
    <property type="entry name" value="GPCRRHODOPSN"/>
</dbReference>
<evidence type="ECO:0000256" key="4">
    <source>
        <dbReference type="ARBA" id="ARBA00022989"/>
    </source>
</evidence>
<dbReference type="Proteomes" id="UP000594262">
    <property type="component" value="Unplaced"/>
</dbReference>
<dbReference type="InterPro" id="IPR000276">
    <property type="entry name" value="GPCR_Rhodpsn"/>
</dbReference>
<feature type="transmembrane region" description="Helical" evidence="6">
    <location>
        <begin position="144"/>
        <end position="166"/>
    </location>
</feature>
<evidence type="ECO:0000313" key="8">
    <source>
        <dbReference type="EnsemblMetazoa" id="CLYHEMP006096.1"/>
    </source>
</evidence>
<dbReference type="CDD" id="cd00637">
    <property type="entry name" value="7tm_classA_rhodopsin-like"/>
    <property type="match status" value="1"/>
</dbReference>
<name>A0A7M5WRI1_9CNID</name>
<evidence type="ECO:0000313" key="9">
    <source>
        <dbReference type="Proteomes" id="UP000594262"/>
    </source>
</evidence>
<dbReference type="GO" id="GO:0005886">
    <property type="term" value="C:plasma membrane"/>
    <property type="evidence" value="ECO:0007669"/>
    <property type="project" value="UniProtKB-SubCell"/>
</dbReference>
<organism evidence="8 9">
    <name type="scientific">Clytia hemisphaerica</name>
    <dbReference type="NCBI Taxonomy" id="252671"/>
    <lineage>
        <taxon>Eukaryota</taxon>
        <taxon>Metazoa</taxon>
        <taxon>Cnidaria</taxon>
        <taxon>Hydrozoa</taxon>
        <taxon>Hydroidolina</taxon>
        <taxon>Leptothecata</taxon>
        <taxon>Obeliida</taxon>
        <taxon>Clytiidae</taxon>
        <taxon>Clytia</taxon>
    </lineage>
</organism>
<dbReference type="Gene3D" id="1.20.1070.10">
    <property type="entry name" value="Rhodopsin 7-helix transmembrane proteins"/>
    <property type="match status" value="1"/>
</dbReference>
<keyword evidence="5 6" id="KW-0472">Membrane</keyword>
<feature type="transmembrane region" description="Helical" evidence="6">
    <location>
        <begin position="240"/>
        <end position="260"/>
    </location>
</feature>
<feature type="domain" description="G-protein coupled receptors family 1 profile" evidence="7">
    <location>
        <begin position="53"/>
        <end position="296"/>
    </location>
</feature>
<dbReference type="GeneID" id="136820664"/>
<evidence type="ECO:0000256" key="5">
    <source>
        <dbReference type="ARBA" id="ARBA00023136"/>
    </source>
</evidence>
<dbReference type="AlphaFoldDB" id="A0A7M5WRI1"/>
<proteinExistence type="predicted"/>
<dbReference type="EnsemblMetazoa" id="CLYHEMT006096.1">
    <property type="protein sequence ID" value="CLYHEMP006096.1"/>
    <property type="gene ID" value="CLYHEMG006096"/>
</dbReference>
<feature type="transmembrane region" description="Helical" evidence="6">
    <location>
        <begin position="73"/>
        <end position="96"/>
    </location>
</feature>
<keyword evidence="9" id="KW-1185">Reference proteome</keyword>
<dbReference type="RefSeq" id="XP_066932962.1">
    <property type="nucleotide sequence ID" value="XM_067076861.1"/>
</dbReference>
<sequence>MSDIGSTEITDYDNQLSLPYKNFTRLEEFNQPVEIDQWTQYILWPVAVFIAFETILLLSVIYRSKKLRTPSNILVFSLLVSDFFNGSVLLPMILVLGLVHPFINPAIMFVLSSSFLNVMACSLDRFLGVRFALSYQNFVTNHRLKLALVVIWLSSTILCTLPKIMGPRYENTFHFRRIYISAIIISIILMIVVVICIYVYIFMEITRQLKFITGNHVENITDKQPRNGHRKNLKENFRSAATILSLTLNFFVCWFPLIYINLMADVVGRPDLVPSFLLDMSLHTIFLSSLMNPLLYGYRQRTVRKTLRNLVLSTSPKKERSFDNTAPKRVSV</sequence>
<evidence type="ECO:0000259" key="7">
    <source>
        <dbReference type="PROSITE" id="PS50262"/>
    </source>
</evidence>
<feature type="transmembrane region" description="Helical" evidence="6">
    <location>
        <begin position="280"/>
        <end position="298"/>
    </location>
</feature>
<keyword evidence="2" id="KW-1003">Cell membrane</keyword>
<feature type="transmembrane region" description="Helical" evidence="6">
    <location>
        <begin position="41"/>
        <end position="61"/>
    </location>
</feature>
<dbReference type="SUPFAM" id="SSF81321">
    <property type="entry name" value="Family A G protein-coupled receptor-like"/>
    <property type="match status" value="1"/>
</dbReference>
<keyword evidence="4 6" id="KW-1133">Transmembrane helix</keyword>
<dbReference type="Pfam" id="PF00001">
    <property type="entry name" value="7tm_1"/>
    <property type="match status" value="1"/>
</dbReference>
<keyword evidence="3 6" id="KW-0812">Transmembrane</keyword>
<evidence type="ECO:0000256" key="2">
    <source>
        <dbReference type="ARBA" id="ARBA00022475"/>
    </source>
</evidence>
<accession>A0A7M5WRI1</accession>
<reference evidence="8" key="1">
    <citation type="submission" date="2021-01" db="UniProtKB">
        <authorList>
            <consortium name="EnsemblMetazoa"/>
        </authorList>
    </citation>
    <scope>IDENTIFICATION</scope>
</reference>
<feature type="transmembrane region" description="Helical" evidence="6">
    <location>
        <begin position="178"/>
        <end position="201"/>
    </location>
</feature>
<evidence type="ECO:0000256" key="1">
    <source>
        <dbReference type="ARBA" id="ARBA00004651"/>
    </source>
</evidence>
<dbReference type="InterPro" id="IPR017452">
    <property type="entry name" value="GPCR_Rhodpsn_7TM"/>
</dbReference>
<comment type="subcellular location">
    <subcellularLocation>
        <location evidence="1">Cell membrane</location>
        <topology evidence="1">Multi-pass membrane protein</topology>
    </subcellularLocation>
</comment>
<evidence type="ECO:0000256" key="6">
    <source>
        <dbReference type="SAM" id="Phobius"/>
    </source>
</evidence>
<dbReference type="PROSITE" id="PS50262">
    <property type="entry name" value="G_PROTEIN_RECEP_F1_2"/>
    <property type="match status" value="1"/>
</dbReference>
<dbReference type="OrthoDB" id="5968184at2759"/>
<dbReference type="GO" id="GO:0004930">
    <property type="term" value="F:G protein-coupled receptor activity"/>
    <property type="evidence" value="ECO:0007669"/>
    <property type="project" value="InterPro"/>
</dbReference>
<dbReference type="PANTHER" id="PTHR22750">
    <property type="entry name" value="G-PROTEIN COUPLED RECEPTOR"/>
    <property type="match status" value="1"/>
</dbReference>